<gene>
    <name evidence="2" type="ORF">Taro_009878</name>
</gene>
<name>A0A843U6W3_COLES</name>
<comment type="caution">
    <text evidence="2">The sequence shown here is derived from an EMBL/GenBank/DDBJ whole genome shotgun (WGS) entry which is preliminary data.</text>
</comment>
<dbReference type="Proteomes" id="UP000652761">
    <property type="component" value="Unassembled WGS sequence"/>
</dbReference>
<organism evidence="2 3">
    <name type="scientific">Colocasia esculenta</name>
    <name type="common">Wild taro</name>
    <name type="synonym">Arum esculentum</name>
    <dbReference type="NCBI Taxonomy" id="4460"/>
    <lineage>
        <taxon>Eukaryota</taxon>
        <taxon>Viridiplantae</taxon>
        <taxon>Streptophyta</taxon>
        <taxon>Embryophyta</taxon>
        <taxon>Tracheophyta</taxon>
        <taxon>Spermatophyta</taxon>
        <taxon>Magnoliopsida</taxon>
        <taxon>Liliopsida</taxon>
        <taxon>Araceae</taxon>
        <taxon>Aroideae</taxon>
        <taxon>Colocasieae</taxon>
        <taxon>Colocasia</taxon>
    </lineage>
</organism>
<evidence type="ECO:0000313" key="3">
    <source>
        <dbReference type="Proteomes" id="UP000652761"/>
    </source>
</evidence>
<dbReference type="EMBL" id="NMUH01000351">
    <property type="protein sequence ID" value="MQL77464.1"/>
    <property type="molecule type" value="Genomic_DNA"/>
</dbReference>
<reference evidence="2" key="1">
    <citation type="submission" date="2017-07" db="EMBL/GenBank/DDBJ databases">
        <title>Taro Niue Genome Assembly and Annotation.</title>
        <authorList>
            <person name="Atibalentja N."/>
            <person name="Keating K."/>
            <person name="Fields C.J."/>
        </authorList>
    </citation>
    <scope>NUCLEOTIDE SEQUENCE</scope>
    <source>
        <strain evidence="2">Niue_2</strain>
        <tissue evidence="2">Leaf</tissue>
    </source>
</reference>
<proteinExistence type="predicted"/>
<keyword evidence="3" id="KW-1185">Reference proteome</keyword>
<accession>A0A843U6W3</accession>
<protein>
    <submittedName>
        <fullName evidence="2">Uncharacterized protein</fullName>
    </submittedName>
</protein>
<feature type="region of interest" description="Disordered" evidence="1">
    <location>
        <begin position="59"/>
        <end position="80"/>
    </location>
</feature>
<sequence length="80" mass="8811">MSAPKQRRFSVKMLCPNPCFHRPPLRPLPCSLSLSPSQPRWKRAVTSWQIVQVCFSSSTPERLKASTAPAPTPATGRPGP</sequence>
<feature type="compositionally biased region" description="Low complexity" evidence="1">
    <location>
        <begin position="67"/>
        <end position="80"/>
    </location>
</feature>
<evidence type="ECO:0000313" key="2">
    <source>
        <dbReference type="EMBL" id="MQL77464.1"/>
    </source>
</evidence>
<dbReference type="AlphaFoldDB" id="A0A843U6W3"/>
<evidence type="ECO:0000256" key="1">
    <source>
        <dbReference type="SAM" id="MobiDB-lite"/>
    </source>
</evidence>